<protein>
    <submittedName>
        <fullName evidence="2">Uncharacterized protein</fullName>
    </submittedName>
</protein>
<accession>A0ABN8RD02</accession>
<dbReference type="Proteomes" id="UP001159405">
    <property type="component" value="Unassembled WGS sequence"/>
</dbReference>
<keyword evidence="1" id="KW-0812">Transmembrane</keyword>
<evidence type="ECO:0000313" key="3">
    <source>
        <dbReference type="Proteomes" id="UP001159405"/>
    </source>
</evidence>
<gene>
    <name evidence="2" type="ORF">PLOB_00017205</name>
</gene>
<keyword evidence="1" id="KW-1133">Transmembrane helix</keyword>
<evidence type="ECO:0000256" key="1">
    <source>
        <dbReference type="SAM" id="Phobius"/>
    </source>
</evidence>
<comment type="caution">
    <text evidence="2">The sequence shown here is derived from an EMBL/GenBank/DDBJ whole genome shotgun (WGS) entry which is preliminary data.</text>
</comment>
<proteinExistence type="predicted"/>
<name>A0ABN8RD02_9CNID</name>
<keyword evidence="3" id="KW-1185">Reference proteome</keyword>
<reference evidence="2 3" key="1">
    <citation type="submission" date="2022-05" db="EMBL/GenBank/DDBJ databases">
        <authorList>
            <consortium name="Genoscope - CEA"/>
            <person name="William W."/>
        </authorList>
    </citation>
    <scope>NUCLEOTIDE SEQUENCE [LARGE SCALE GENOMIC DNA]</scope>
</reference>
<evidence type="ECO:0000313" key="2">
    <source>
        <dbReference type="EMBL" id="CAH3175779.1"/>
    </source>
</evidence>
<organism evidence="2 3">
    <name type="scientific">Porites lobata</name>
    <dbReference type="NCBI Taxonomy" id="104759"/>
    <lineage>
        <taxon>Eukaryota</taxon>
        <taxon>Metazoa</taxon>
        <taxon>Cnidaria</taxon>
        <taxon>Anthozoa</taxon>
        <taxon>Hexacorallia</taxon>
        <taxon>Scleractinia</taxon>
        <taxon>Fungiina</taxon>
        <taxon>Poritidae</taxon>
        <taxon>Porites</taxon>
    </lineage>
</organism>
<sequence>MWFQPWRACCPKCHLYYREVMVCVTGGATVISLLVLLTMLKTKIGEFKGELPQLAQAALRQLDHPKARV</sequence>
<dbReference type="EMBL" id="CALNXK010000204">
    <property type="protein sequence ID" value="CAH3175779.1"/>
    <property type="molecule type" value="Genomic_DNA"/>
</dbReference>
<keyword evidence="1" id="KW-0472">Membrane</keyword>
<feature type="transmembrane region" description="Helical" evidence="1">
    <location>
        <begin position="20"/>
        <end position="40"/>
    </location>
</feature>